<protein>
    <submittedName>
        <fullName evidence="2">Uncharacterized protein</fullName>
    </submittedName>
</protein>
<comment type="caution">
    <text evidence="2">The sequence shown here is derived from an EMBL/GenBank/DDBJ whole genome shotgun (WGS) entry which is preliminary data.</text>
</comment>
<dbReference type="EMBL" id="JAWXYG010000006">
    <property type="protein sequence ID" value="KAK4270408.1"/>
    <property type="molecule type" value="Genomic_DNA"/>
</dbReference>
<reference evidence="2" key="1">
    <citation type="submission" date="2023-10" db="EMBL/GenBank/DDBJ databases">
        <title>Chromosome-level genome of the transformable northern wattle, Acacia crassicarpa.</title>
        <authorList>
            <person name="Massaro I."/>
            <person name="Sinha N.R."/>
            <person name="Poethig S."/>
            <person name="Leichty A.R."/>
        </authorList>
    </citation>
    <scope>NUCLEOTIDE SEQUENCE</scope>
    <source>
        <strain evidence="2">Acra3RX</strain>
        <tissue evidence="2">Leaf</tissue>
    </source>
</reference>
<feature type="compositionally biased region" description="Low complexity" evidence="1">
    <location>
        <begin position="135"/>
        <end position="149"/>
    </location>
</feature>
<evidence type="ECO:0000313" key="2">
    <source>
        <dbReference type="EMBL" id="KAK4270408.1"/>
    </source>
</evidence>
<feature type="region of interest" description="Disordered" evidence="1">
    <location>
        <begin position="346"/>
        <end position="404"/>
    </location>
</feature>
<sequence>MAENLDDGEFWLPPQFLTDDDLFMEKHSCFVKPKNYDADPFPTLLPSEFPYGYMSHGVPSNFSSPVESMVASSETESDEEEHMAELTRLMAHSTLDFDSDFASDLEKSKGMFLSGSPQSTLSAFGSECGHRKGSSSHGSPNSASQASSPTATWDLLRAAVGEVERMKMNEDGYDFNRQRGMAPSRKPSPVTLPVKNLNPDVGFYSQPSLSHHQLQIAQFQMLRQQQLSKVASGSGFNQQRQIKQTFSNRGVRSGEAIGGCRNTGRPVGLSSSVWSPLLPAKQQQVGSGMRAVFLENPTGKRECAGTGVFLPRRVDNPAESRRKPACSTVLVPARVMQALNLKFEDSIGGQPQHQGRFNDYSPMDSDAHVPKVRNNHNISQQGRYLRPQQRPASNEIRLPPDWSY</sequence>
<accession>A0AAE1JIW9</accession>
<dbReference type="PANTHER" id="PTHR33356:SF5">
    <property type="entry name" value="TIP41-LIKE PROTEIN"/>
    <property type="match status" value="1"/>
</dbReference>
<name>A0AAE1JIW9_9FABA</name>
<evidence type="ECO:0000313" key="3">
    <source>
        <dbReference type="Proteomes" id="UP001293593"/>
    </source>
</evidence>
<evidence type="ECO:0000256" key="1">
    <source>
        <dbReference type="SAM" id="MobiDB-lite"/>
    </source>
</evidence>
<gene>
    <name evidence="2" type="ORF">QN277_023446</name>
</gene>
<keyword evidence="3" id="KW-1185">Reference proteome</keyword>
<proteinExistence type="predicted"/>
<feature type="region of interest" description="Disordered" evidence="1">
    <location>
        <begin position="123"/>
        <end position="150"/>
    </location>
</feature>
<dbReference type="Proteomes" id="UP001293593">
    <property type="component" value="Unassembled WGS sequence"/>
</dbReference>
<organism evidence="2 3">
    <name type="scientific">Acacia crassicarpa</name>
    <name type="common">northern wattle</name>
    <dbReference type="NCBI Taxonomy" id="499986"/>
    <lineage>
        <taxon>Eukaryota</taxon>
        <taxon>Viridiplantae</taxon>
        <taxon>Streptophyta</taxon>
        <taxon>Embryophyta</taxon>
        <taxon>Tracheophyta</taxon>
        <taxon>Spermatophyta</taxon>
        <taxon>Magnoliopsida</taxon>
        <taxon>eudicotyledons</taxon>
        <taxon>Gunneridae</taxon>
        <taxon>Pentapetalae</taxon>
        <taxon>rosids</taxon>
        <taxon>fabids</taxon>
        <taxon>Fabales</taxon>
        <taxon>Fabaceae</taxon>
        <taxon>Caesalpinioideae</taxon>
        <taxon>mimosoid clade</taxon>
        <taxon>Acacieae</taxon>
        <taxon>Acacia</taxon>
    </lineage>
</organism>
<dbReference type="PANTHER" id="PTHR33356">
    <property type="entry name" value="TIP41-LIKE PROTEIN"/>
    <property type="match status" value="1"/>
</dbReference>
<dbReference type="AlphaFoldDB" id="A0AAE1JIW9"/>